<evidence type="ECO:0000259" key="1">
    <source>
        <dbReference type="Pfam" id="PF05099"/>
    </source>
</evidence>
<dbReference type="Pfam" id="PF05099">
    <property type="entry name" value="TerB"/>
    <property type="match status" value="1"/>
</dbReference>
<evidence type="ECO:0000313" key="2">
    <source>
        <dbReference type="EMBL" id="MFC3301410.1"/>
    </source>
</evidence>
<proteinExistence type="predicted"/>
<dbReference type="CDD" id="cd07313">
    <property type="entry name" value="terB_like_2"/>
    <property type="match status" value="1"/>
</dbReference>
<dbReference type="RefSeq" id="WP_189572366.1">
    <property type="nucleotide sequence ID" value="NZ_BMXU01000001.1"/>
</dbReference>
<dbReference type="Gene3D" id="1.10.3680.10">
    <property type="entry name" value="TerB-like"/>
    <property type="match status" value="1"/>
</dbReference>
<feature type="domain" description="Co-chaperone DjlA N-terminal" evidence="1">
    <location>
        <begin position="26"/>
        <end position="140"/>
    </location>
</feature>
<comment type="caution">
    <text evidence="2">The sequence shown here is derived from an EMBL/GenBank/DDBJ whole genome shotgun (WGS) entry which is preliminary data.</text>
</comment>
<dbReference type="Proteomes" id="UP001595607">
    <property type="component" value="Unassembled WGS sequence"/>
</dbReference>
<organism evidence="2 3">
    <name type="scientific">Parvularcula lutaonensis</name>
    <dbReference type="NCBI Taxonomy" id="491923"/>
    <lineage>
        <taxon>Bacteria</taxon>
        <taxon>Pseudomonadati</taxon>
        <taxon>Pseudomonadota</taxon>
        <taxon>Alphaproteobacteria</taxon>
        <taxon>Parvularculales</taxon>
        <taxon>Parvularculaceae</taxon>
        <taxon>Parvularcula</taxon>
    </lineage>
</organism>
<keyword evidence="3" id="KW-1185">Reference proteome</keyword>
<name>A0ABV7M9G4_9PROT</name>
<reference evidence="3" key="1">
    <citation type="journal article" date="2019" name="Int. J. Syst. Evol. Microbiol.">
        <title>The Global Catalogue of Microorganisms (GCM) 10K type strain sequencing project: providing services to taxonomists for standard genome sequencing and annotation.</title>
        <authorList>
            <consortium name="The Broad Institute Genomics Platform"/>
            <consortium name="The Broad Institute Genome Sequencing Center for Infectious Disease"/>
            <person name="Wu L."/>
            <person name="Ma J."/>
        </authorList>
    </citation>
    <scope>NUCLEOTIDE SEQUENCE [LARGE SCALE GENOMIC DNA]</scope>
    <source>
        <strain evidence="3">KCTC 22245</strain>
    </source>
</reference>
<dbReference type="InterPro" id="IPR007791">
    <property type="entry name" value="DjlA_N"/>
</dbReference>
<evidence type="ECO:0000313" key="3">
    <source>
        <dbReference type="Proteomes" id="UP001595607"/>
    </source>
</evidence>
<dbReference type="InterPro" id="IPR029024">
    <property type="entry name" value="TerB-like"/>
</dbReference>
<protein>
    <submittedName>
        <fullName evidence="2">TerB family tellurite resistance protein</fullName>
    </submittedName>
</protein>
<dbReference type="EMBL" id="JBHRVA010000002">
    <property type="protein sequence ID" value="MFC3301410.1"/>
    <property type="molecule type" value="Genomic_DNA"/>
</dbReference>
<dbReference type="SUPFAM" id="SSF158682">
    <property type="entry name" value="TerB-like"/>
    <property type="match status" value="1"/>
</dbReference>
<gene>
    <name evidence="2" type="ORF">ACFONP_01525</name>
</gene>
<sequence>MLDRLFKSFAKDRGEETPDEDALPRAVAALLVEAARADEEYTDEERGLIDRILMGQFRLSAEGAADLRARAEAAQAEANDLYQFSRVVKDALDRDGKMQLVEDMWRVVLTDEERDPHEEMVIRRLIGLIHLEDTDSTAARRRAEASAE</sequence>
<accession>A0ABV7M9G4</accession>